<organism evidence="1 2">
    <name type="scientific">Mesorhizobium tianshanense</name>
    <dbReference type="NCBI Taxonomy" id="39844"/>
    <lineage>
        <taxon>Bacteria</taxon>
        <taxon>Pseudomonadati</taxon>
        <taxon>Pseudomonadota</taxon>
        <taxon>Alphaproteobacteria</taxon>
        <taxon>Hyphomicrobiales</taxon>
        <taxon>Phyllobacteriaceae</taxon>
        <taxon>Mesorhizobium</taxon>
    </lineage>
</organism>
<keyword evidence="2" id="KW-1185">Reference proteome</keyword>
<name>A0A562P421_9HYPH</name>
<dbReference type="AlphaFoldDB" id="A0A562P421"/>
<protein>
    <recommendedName>
        <fullName evidence="3">7-cyano-7-deazaguanine synthase in queuosine biosynthesis</fullName>
    </recommendedName>
</protein>
<evidence type="ECO:0008006" key="3">
    <source>
        <dbReference type="Google" id="ProtNLM"/>
    </source>
</evidence>
<evidence type="ECO:0000313" key="1">
    <source>
        <dbReference type="EMBL" id="TWI39149.1"/>
    </source>
</evidence>
<accession>A0A562P421</accession>
<gene>
    <name evidence="1" type="ORF">IQ26_01998</name>
</gene>
<comment type="caution">
    <text evidence="1">The sequence shown here is derived from an EMBL/GenBank/DDBJ whole genome shotgun (WGS) entry which is preliminary data.</text>
</comment>
<proteinExistence type="predicted"/>
<evidence type="ECO:0000313" key="2">
    <source>
        <dbReference type="Proteomes" id="UP000317122"/>
    </source>
</evidence>
<dbReference type="EMBL" id="VLKT01000010">
    <property type="protein sequence ID" value="TWI39149.1"/>
    <property type="molecule type" value="Genomic_DNA"/>
</dbReference>
<dbReference type="Proteomes" id="UP000317122">
    <property type="component" value="Unassembled WGS sequence"/>
</dbReference>
<reference evidence="1 2" key="1">
    <citation type="journal article" date="2015" name="Stand. Genomic Sci.">
        <title>Genomic Encyclopedia of Bacterial and Archaeal Type Strains, Phase III: the genomes of soil and plant-associated and newly described type strains.</title>
        <authorList>
            <person name="Whitman W.B."/>
            <person name="Woyke T."/>
            <person name="Klenk H.P."/>
            <person name="Zhou Y."/>
            <person name="Lilburn T.G."/>
            <person name="Beck B.J."/>
            <person name="De Vos P."/>
            <person name="Vandamme P."/>
            <person name="Eisen J.A."/>
            <person name="Garrity G."/>
            <person name="Hugenholtz P."/>
            <person name="Kyrpides N.C."/>
        </authorList>
    </citation>
    <scope>NUCLEOTIDE SEQUENCE [LARGE SCALE GENOMIC DNA]</scope>
    <source>
        <strain evidence="1 2">CGMCC 1.2546</strain>
    </source>
</reference>
<sequence>MTRRILTADIAGEKHHVHFDLLDHEAPDTSIDGFISCVLFKAMEIGDRMFIRGAVERDTLINIREYADAWACLRPERYKRIDINADEVVGPRPISTGPAIMAFSSGVDSMFSMLCRTEPDTLRPVKEAMFVSLAGARSDEEITAYTNRLRPLLRERGVHLNVMTCNLKQVFRQDIEDSYAARYVSCLHNFEHLSSFAYLASGESYLEQVIPFGSSPSTDHLLSTPAMKIVLDGASYTRTEKAGRIAKDKHARSVVHVCGRKHDSNCGVCGKCVRTRMNFLAHGVDPECMPGKFELDQIDAIGIPHSAARLELESLSRYCVKHGVKEPWLARLNARIAAPVQSKFARRVKKLRRHLHI</sequence>